<organism evidence="1 2">
    <name type="scientific">Lentinula detonsa</name>
    <dbReference type="NCBI Taxonomy" id="2804962"/>
    <lineage>
        <taxon>Eukaryota</taxon>
        <taxon>Fungi</taxon>
        <taxon>Dikarya</taxon>
        <taxon>Basidiomycota</taxon>
        <taxon>Agaricomycotina</taxon>
        <taxon>Agaricomycetes</taxon>
        <taxon>Agaricomycetidae</taxon>
        <taxon>Agaricales</taxon>
        <taxon>Marasmiineae</taxon>
        <taxon>Omphalotaceae</taxon>
        <taxon>Lentinula</taxon>
    </lineage>
</organism>
<proteinExistence type="predicted"/>
<reference evidence="1" key="1">
    <citation type="submission" date="2022-08" db="EMBL/GenBank/DDBJ databases">
        <authorList>
            <consortium name="DOE Joint Genome Institute"/>
            <person name="Min B."/>
            <person name="Riley R."/>
            <person name="Sierra-Patev S."/>
            <person name="Naranjo-Ortiz M."/>
            <person name="Looney B."/>
            <person name="Konkel Z."/>
            <person name="Slot J.C."/>
            <person name="Sakamoto Y."/>
            <person name="Steenwyk J.L."/>
            <person name="Rokas A."/>
            <person name="Carro J."/>
            <person name="Camarero S."/>
            <person name="Ferreira P."/>
            <person name="Molpeceres G."/>
            <person name="Ruiz-Duenas F.J."/>
            <person name="Serrano A."/>
            <person name="Henrissat B."/>
            <person name="Drula E."/>
            <person name="Hughes K.W."/>
            <person name="Mata J.L."/>
            <person name="Ishikawa N.K."/>
            <person name="Vargas-Isla R."/>
            <person name="Ushijima S."/>
            <person name="Smith C.A."/>
            <person name="Ahrendt S."/>
            <person name="Andreopoulos W."/>
            <person name="He G."/>
            <person name="Labutti K."/>
            <person name="Lipzen A."/>
            <person name="Ng V."/>
            <person name="Sandor L."/>
            <person name="Barry K."/>
            <person name="Martinez A.T."/>
            <person name="Xiao Y."/>
            <person name="Gibbons J.G."/>
            <person name="Terashima K."/>
            <person name="Hibbett D.S."/>
            <person name="Grigoriev I.V."/>
        </authorList>
    </citation>
    <scope>NUCLEOTIDE SEQUENCE</scope>
    <source>
        <strain evidence="1">TFB7829</strain>
    </source>
</reference>
<dbReference type="EMBL" id="MU802334">
    <property type="protein sequence ID" value="KAJ3979481.1"/>
    <property type="molecule type" value="Genomic_DNA"/>
</dbReference>
<evidence type="ECO:0000313" key="2">
    <source>
        <dbReference type="Proteomes" id="UP001163850"/>
    </source>
</evidence>
<gene>
    <name evidence="1" type="ORF">F5890DRAFT_1478499</name>
</gene>
<protein>
    <submittedName>
        <fullName evidence="1">Uncharacterized protein</fullName>
    </submittedName>
</protein>
<accession>A0AA38UNB1</accession>
<evidence type="ECO:0000313" key="1">
    <source>
        <dbReference type="EMBL" id="KAJ3979481.1"/>
    </source>
</evidence>
<dbReference type="Proteomes" id="UP001163850">
    <property type="component" value="Unassembled WGS sequence"/>
</dbReference>
<name>A0AA38UNB1_9AGAR</name>
<comment type="caution">
    <text evidence="1">The sequence shown here is derived from an EMBL/GenBank/DDBJ whole genome shotgun (WGS) entry which is preliminary data.</text>
</comment>
<dbReference type="AlphaFoldDB" id="A0AA38UNB1"/>
<sequence>MNFNSGIIIGVEHRLFDYDWETFVNFTLINWDGYVLKVFRNAVKLVNTTALIDGHAQGEKLVPKKHAVEVVQYWDWISKEFLPAYTLHNNYNFNSLSDMEVLLGKGIFYNLALLKEHNNPSFNPNNNYFEASLEELISSVEIKQANINCLDIPIPSTKVPGCQGLATQAETEGYIRQRVDQEGMYWAIAGQKAAYSLLHMDANGLCTVVEPKNGQKYWVIARLKNDVIMSSIGLLDLLDVELENIIILQPGDILAQSIHLPTNIQATLSHCMSLRGRTGLRRDREIISELNQVIQRY</sequence>